<protein>
    <submittedName>
        <fullName evidence="2">Uncharacterized protein</fullName>
    </submittedName>
</protein>
<keyword evidence="1" id="KW-0472">Membrane</keyword>
<evidence type="ECO:0000313" key="2">
    <source>
        <dbReference type="EMBL" id="RKT58283.1"/>
    </source>
</evidence>
<keyword evidence="3" id="KW-1185">Reference proteome</keyword>
<keyword evidence="1" id="KW-0812">Transmembrane</keyword>
<dbReference type="OrthoDB" id="9997938at2"/>
<dbReference type="EMBL" id="RBXP01000015">
    <property type="protein sequence ID" value="RKT58283.1"/>
    <property type="molecule type" value="Genomic_DNA"/>
</dbReference>
<dbReference type="Proteomes" id="UP000270626">
    <property type="component" value="Unassembled WGS sequence"/>
</dbReference>
<evidence type="ECO:0000256" key="1">
    <source>
        <dbReference type="SAM" id="Phobius"/>
    </source>
</evidence>
<evidence type="ECO:0000313" key="3">
    <source>
        <dbReference type="Proteomes" id="UP000270626"/>
    </source>
</evidence>
<feature type="transmembrane region" description="Helical" evidence="1">
    <location>
        <begin position="38"/>
        <end position="57"/>
    </location>
</feature>
<dbReference type="AlphaFoldDB" id="A0A495WC04"/>
<comment type="caution">
    <text evidence="2">The sequence shown here is derived from an EMBL/GenBank/DDBJ whole genome shotgun (WGS) entry which is preliminary data.</text>
</comment>
<organism evidence="2 3">
    <name type="scientific">Azonexus fungiphilus</name>
    <dbReference type="NCBI Taxonomy" id="146940"/>
    <lineage>
        <taxon>Bacteria</taxon>
        <taxon>Pseudomonadati</taxon>
        <taxon>Pseudomonadota</taxon>
        <taxon>Betaproteobacteria</taxon>
        <taxon>Rhodocyclales</taxon>
        <taxon>Azonexaceae</taxon>
        <taxon>Azonexus</taxon>
    </lineage>
</organism>
<sequence length="80" mass="8635">MEEILTLLSALVVWRIIAGSLSAGVIAYALSQSFEAFTAGYCVTLFFAGLLFGVVWHSRAEQVAAERSAAHRDCQNEAAQ</sequence>
<name>A0A495WC04_9RHOO</name>
<gene>
    <name evidence="2" type="ORF">DFR40_2227</name>
</gene>
<proteinExistence type="predicted"/>
<dbReference type="RefSeq" id="WP_121458539.1">
    <property type="nucleotide sequence ID" value="NZ_RBXP01000015.1"/>
</dbReference>
<keyword evidence="1" id="KW-1133">Transmembrane helix</keyword>
<accession>A0A495WC04</accession>
<reference evidence="2 3" key="1">
    <citation type="submission" date="2018-10" db="EMBL/GenBank/DDBJ databases">
        <title>Genomic Encyclopedia of Type Strains, Phase IV (KMG-IV): sequencing the most valuable type-strain genomes for metagenomic binning, comparative biology and taxonomic classification.</title>
        <authorList>
            <person name="Goeker M."/>
        </authorList>
    </citation>
    <scope>NUCLEOTIDE SEQUENCE [LARGE SCALE GENOMIC DNA]</scope>
    <source>
        <strain evidence="2 3">DSM 23841</strain>
    </source>
</reference>